<organism evidence="4 5">
    <name type="scientific">Actinorugispora endophytica</name>
    <dbReference type="NCBI Taxonomy" id="1605990"/>
    <lineage>
        <taxon>Bacteria</taxon>
        <taxon>Bacillati</taxon>
        <taxon>Actinomycetota</taxon>
        <taxon>Actinomycetes</taxon>
        <taxon>Streptosporangiales</taxon>
        <taxon>Nocardiopsidaceae</taxon>
        <taxon>Actinorugispora</taxon>
    </lineage>
</organism>
<evidence type="ECO:0000259" key="3">
    <source>
        <dbReference type="PROSITE" id="PS50977"/>
    </source>
</evidence>
<dbReference type="InterPro" id="IPR050109">
    <property type="entry name" value="HTH-type_TetR-like_transc_reg"/>
</dbReference>
<comment type="caution">
    <text evidence="4">The sequence shown here is derived from an EMBL/GenBank/DDBJ whole genome shotgun (WGS) entry which is preliminary data.</text>
</comment>
<evidence type="ECO:0000313" key="5">
    <source>
        <dbReference type="Proteomes" id="UP000295281"/>
    </source>
</evidence>
<dbReference type="GO" id="GO:0003700">
    <property type="term" value="F:DNA-binding transcription factor activity"/>
    <property type="evidence" value="ECO:0007669"/>
    <property type="project" value="TreeGrafter"/>
</dbReference>
<feature type="domain" description="HTH tetR-type" evidence="3">
    <location>
        <begin position="14"/>
        <end position="74"/>
    </location>
</feature>
<dbReference type="PRINTS" id="PR00455">
    <property type="entry name" value="HTHTETR"/>
</dbReference>
<evidence type="ECO:0000256" key="2">
    <source>
        <dbReference type="PROSITE-ProRule" id="PRU00335"/>
    </source>
</evidence>
<feature type="domain" description="HTH tetR-type" evidence="3">
    <location>
        <begin position="210"/>
        <end position="270"/>
    </location>
</feature>
<evidence type="ECO:0000313" key="4">
    <source>
        <dbReference type="EMBL" id="TDQ48790.1"/>
    </source>
</evidence>
<reference evidence="4 5" key="1">
    <citation type="submission" date="2019-03" db="EMBL/GenBank/DDBJ databases">
        <title>Genomic Encyclopedia of Type Strains, Phase IV (KMG-IV): sequencing the most valuable type-strain genomes for metagenomic binning, comparative biology and taxonomic classification.</title>
        <authorList>
            <person name="Goeker M."/>
        </authorList>
    </citation>
    <scope>NUCLEOTIDE SEQUENCE [LARGE SCALE GENOMIC DNA]</scope>
    <source>
        <strain evidence="4 5">DSM 46770</strain>
    </source>
</reference>
<dbReference type="Gene3D" id="1.10.357.10">
    <property type="entry name" value="Tetracycline Repressor, domain 2"/>
    <property type="match status" value="2"/>
</dbReference>
<dbReference type="PANTHER" id="PTHR30055">
    <property type="entry name" value="HTH-TYPE TRANSCRIPTIONAL REGULATOR RUTR"/>
    <property type="match status" value="1"/>
</dbReference>
<dbReference type="AlphaFoldDB" id="A0A4R6UNS0"/>
<name>A0A4R6UNS0_9ACTN</name>
<evidence type="ECO:0000256" key="1">
    <source>
        <dbReference type="ARBA" id="ARBA00023125"/>
    </source>
</evidence>
<dbReference type="InterPro" id="IPR001647">
    <property type="entry name" value="HTH_TetR"/>
</dbReference>
<dbReference type="GO" id="GO:0000976">
    <property type="term" value="F:transcription cis-regulatory region binding"/>
    <property type="evidence" value="ECO:0007669"/>
    <property type="project" value="TreeGrafter"/>
</dbReference>
<feature type="DNA-binding region" description="H-T-H motif" evidence="2">
    <location>
        <begin position="233"/>
        <end position="252"/>
    </location>
</feature>
<sequence length="396" mass="44339">MSRELGTTRADRRKERSRQLLAVAVDLFRRHGYHQVGMTDIAAGAGLSGPAVYRYFDSKQDLLSRAIWSLVNAYEEQGTLQTQGESLRDRIVRMARVSVVERDSAALWQRDYHYLPPEEQDELRRRVDKTLIFWGSELRGRRPDLSDAQIRLLAWAGHGALGSSALYRVRMPRERYVELLSEATLRVLATEFPSPPLRGVPNPAEPRAGRPRWERAMAEAARLFRERGYHAVSMEDIGAAAGVTAAALYKYTEGKSELLSSMFQRASDRLHAAVAVALDGVDDPAAALAVLAETRVAMARDHGDILAVYVTESENLPPRELGMLRRRQRDYATRWVRSIMALNPGLTEPEARVLALCAVHIIDDFIRAPDLHSQPDAQAEIVHCALRAMGVTDPAR</sequence>
<dbReference type="InterPro" id="IPR009057">
    <property type="entry name" value="Homeodomain-like_sf"/>
</dbReference>
<feature type="DNA-binding region" description="H-T-H motif" evidence="2">
    <location>
        <begin position="37"/>
        <end position="56"/>
    </location>
</feature>
<keyword evidence="5" id="KW-1185">Reference proteome</keyword>
<dbReference type="OrthoDB" id="3767959at2"/>
<keyword evidence="1 2" id="KW-0238">DNA-binding</keyword>
<dbReference type="Proteomes" id="UP000295281">
    <property type="component" value="Unassembled WGS sequence"/>
</dbReference>
<dbReference type="RefSeq" id="WP_133742607.1">
    <property type="nucleotide sequence ID" value="NZ_SNYN01000017.1"/>
</dbReference>
<dbReference type="SUPFAM" id="SSF46689">
    <property type="entry name" value="Homeodomain-like"/>
    <property type="match status" value="2"/>
</dbReference>
<dbReference type="PROSITE" id="PS50977">
    <property type="entry name" value="HTH_TETR_2"/>
    <property type="match status" value="2"/>
</dbReference>
<dbReference type="EMBL" id="SNYN01000017">
    <property type="protein sequence ID" value="TDQ48790.1"/>
    <property type="molecule type" value="Genomic_DNA"/>
</dbReference>
<gene>
    <name evidence="4" type="ORF">EV190_11746</name>
</gene>
<protein>
    <submittedName>
        <fullName evidence="4">TetR family transcriptional regulator</fullName>
    </submittedName>
</protein>
<proteinExistence type="predicted"/>
<dbReference type="PANTHER" id="PTHR30055:SF146">
    <property type="entry name" value="HTH-TYPE TRANSCRIPTIONAL DUAL REGULATOR CECR"/>
    <property type="match status" value="1"/>
</dbReference>
<dbReference type="Gene3D" id="1.10.10.60">
    <property type="entry name" value="Homeodomain-like"/>
    <property type="match status" value="2"/>
</dbReference>
<dbReference type="Pfam" id="PF00440">
    <property type="entry name" value="TetR_N"/>
    <property type="match status" value="2"/>
</dbReference>
<accession>A0A4R6UNS0</accession>